<dbReference type="CDD" id="cd12148">
    <property type="entry name" value="fungal_TF_MHR"/>
    <property type="match status" value="1"/>
</dbReference>
<sequence>MPDESCCSGMLRRTAVSRPQHPHSSSEYMITARPGTTDDAHRDEIQHLVDAYSLTSSIPSTESDRERMLNALQARLNLTFAEIQSTSIKNLAGYTTFFTCAAYSMFIPAVWNYRQWQWCTIHWPTIRLDEVAHPLLVTLGLGGAGLVSHRGKMDNICTLDNEFYEIVETYVFDCLETAMTFHNDGQLDAQFIETCQAALLIIAVENGINDSATKRRLLTRRFPSLVAAMRILSTEAQSHRGSSHTSWKDFVRRESCIRTITWTFLQDALFTVLYCHPPSMAVAEMTCDLPCNEMLWAAESVYSALFSIRSSAPVWTWSTMFLGALSRWSMFWDAAVKRMEQRRYAGMDHIKHAPEFAALLRRIVDIEANGQTGALSYFQGTIHYDFRPVHELIRCVSE</sequence>
<evidence type="ECO:0000256" key="4">
    <source>
        <dbReference type="ARBA" id="ARBA00022771"/>
    </source>
</evidence>
<gene>
    <name evidence="9" type="ORF">SUNI508_09555</name>
</gene>
<evidence type="ECO:0000259" key="8">
    <source>
        <dbReference type="Pfam" id="PF04082"/>
    </source>
</evidence>
<keyword evidence="10" id="KW-1185">Reference proteome</keyword>
<evidence type="ECO:0000313" key="9">
    <source>
        <dbReference type="EMBL" id="KAK9416645.1"/>
    </source>
</evidence>
<evidence type="ECO:0000256" key="6">
    <source>
        <dbReference type="ARBA" id="ARBA00023242"/>
    </source>
</evidence>
<keyword evidence="3" id="KW-0677">Repeat</keyword>
<keyword evidence="5" id="KW-0862">Zinc</keyword>
<dbReference type="EMBL" id="JARVKF010000405">
    <property type="protein sequence ID" value="KAK9416645.1"/>
    <property type="molecule type" value="Genomic_DNA"/>
</dbReference>
<evidence type="ECO:0000256" key="7">
    <source>
        <dbReference type="SAM" id="MobiDB-lite"/>
    </source>
</evidence>
<evidence type="ECO:0000256" key="1">
    <source>
        <dbReference type="ARBA" id="ARBA00004123"/>
    </source>
</evidence>
<evidence type="ECO:0000313" key="10">
    <source>
        <dbReference type="Proteomes" id="UP001408356"/>
    </source>
</evidence>
<comment type="caution">
    <text evidence="9">The sequence shown here is derived from an EMBL/GenBank/DDBJ whole genome shotgun (WGS) entry which is preliminary data.</text>
</comment>
<evidence type="ECO:0000256" key="3">
    <source>
        <dbReference type="ARBA" id="ARBA00022737"/>
    </source>
</evidence>
<dbReference type="InterPro" id="IPR007219">
    <property type="entry name" value="XnlR_reg_dom"/>
</dbReference>
<comment type="subcellular location">
    <subcellularLocation>
        <location evidence="1">Nucleus</location>
    </subcellularLocation>
</comment>
<dbReference type="PANTHER" id="PTHR40626">
    <property type="entry name" value="MIP31509P"/>
    <property type="match status" value="1"/>
</dbReference>
<accession>A0ABR2UPQ3</accession>
<dbReference type="InterPro" id="IPR051059">
    <property type="entry name" value="VerF-like"/>
</dbReference>
<protein>
    <recommendedName>
        <fullName evidence="8">Xylanolytic transcriptional activator regulatory domain-containing protein</fullName>
    </recommendedName>
</protein>
<feature type="region of interest" description="Disordered" evidence="7">
    <location>
        <begin position="1"/>
        <end position="29"/>
    </location>
</feature>
<dbReference type="Proteomes" id="UP001408356">
    <property type="component" value="Unassembled WGS sequence"/>
</dbReference>
<keyword evidence="4" id="KW-0863">Zinc-finger</keyword>
<organism evidence="9 10">
    <name type="scientific">Seiridium unicorne</name>
    <dbReference type="NCBI Taxonomy" id="138068"/>
    <lineage>
        <taxon>Eukaryota</taxon>
        <taxon>Fungi</taxon>
        <taxon>Dikarya</taxon>
        <taxon>Ascomycota</taxon>
        <taxon>Pezizomycotina</taxon>
        <taxon>Sordariomycetes</taxon>
        <taxon>Xylariomycetidae</taxon>
        <taxon>Amphisphaeriales</taxon>
        <taxon>Sporocadaceae</taxon>
        <taxon>Seiridium</taxon>
    </lineage>
</organism>
<evidence type="ECO:0000256" key="2">
    <source>
        <dbReference type="ARBA" id="ARBA00022723"/>
    </source>
</evidence>
<reference evidence="9 10" key="1">
    <citation type="journal article" date="2024" name="J. Plant Pathol.">
        <title>Sequence and assembly of the genome of Seiridium unicorne, isolate CBS 538.82, causal agent of cypress canker disease.</title>
        <authorList>
            <person name="Scali E."/>
            <person name="Rocca G.D."/>
            <person name="Danti R."/>
            <person name="Garbelotto M."/>
            <person name="Barberini S."/>
            <person name="Baroncelli R."/>
            <person name="Emiliani G."/>
        </authorList>
    </citation>
    <scope>NUCLEOTIDE SEQUENCE [LARGE SCALE GENOMIC DNA]</scope>
    <source>
        <strain evidence="9 10">BM-138-508</strain>
    </source>
</reference>
<dbReference type="PANTHER" id="PTHR40626:SF1">
    <property type="entry name" value="TRANSCRIPTION FACTOR WITH C2H2 AND ZN(2)-CYS(6) DNA BINDING DOMAIN (EUROFUNG)"/>
    <property type="match status" value="1"/>
</dbReference>
<name>A0ABR2UPQ3_9PEZI</name>
<keyword evidence="2" id="KW-0479">Metal-binding</keyword>
<proteinExistence type="predicted"/>
<evidence type="ECO:0000256" key="5">
    <source>
        <dbReference type="ARBA" id="ARBA00022833"/>
    </source>
</evidence>
<keyword evidence="6" id="KW-0539">Nucleus</keyword>
<dbReference type="Pfam" id="PF04082">
    <property type="entry name" value="Fungal_trans"/>
    <property type="match status" value="1"/>
</dbReference>
<feature type="domain" description="Xylanolytic transcriptional activator regulatory" evidence="8">
    <location>
        <begin position="173"/>
        <end position="301"/>
    </location>
</feature>